<organism evidence="1 2">
    <name type="scientific">Friedmanniomyces simplex</name>
    <dbReference type="NCBI Taxonomy" id="329884"/>
    <lineage>
        <taxon>Eukaryota</taxon>
        <taxon>Fungi</taxon>
        <taxon>Dikarya</taxon>
        <taxon>Ascomycota</taxon>
        <taxon>Pezizomycotina</taxon>
        <taxon>Dothideomycetes</taxon>
        <taxon>Dothideomycetidae</taxon>
        <taxon>Mycosphaerellales</taxon>
        <taxon>Teratosphaeriaceae</taxon>
        <taxon>Friedmanniomyces</taxon>
    </lineage>
</organism>
<evidence type="ECO:0000313" key="1">
    <source>
        <dbReference type="EMBL" id="TKA70196.1"/>
    </source>
</evidence>
<comment type="caution">
    <text evidence="1">The sequence shown here is derived from an EMBL/GenBank/DDBJ whole genome shotgun (WGS) entry which is preliminary data.</text>
</comment>
<protein>
    <submittedName>
        <fullName evidence="1">Uncharacterized protein</fullName>
    </submittedName>
</protein>
<proteinExistence type="predicted"/>
<gene>
    <name evidence="1" type="ORF">B0A55_07009</name>
</gene>
<dbReference type="OrthoDB" id="5402794at2759"/>
<dbReference type="Proteomes" id="UP000309340">
    <property type="component" value="Unassembled WGS sequence"/>
</dbReference>
<name>A0A4U0X4E4_9PEZI</name>
<reference evidence="1 2" key="1">
    <citation type="submission" date="2017-03" db="EMBL/GenBank/DDBJ databases">
        <title>Genomes of endolithic fungi from Antarctica.</title>
        <authorList>
            <person name="Coleine C."/>
            <person name="Masonjones S."/>
            <person name="Stajich J.E."/>
        </authorList>
    </citation>
    <scope>NUCLEOTIDE SEQUENCE [LARGE SCALE GENOMIC DNA]</scope>
    <source>
        <strain evidence="1 2">CCFEE 5184</strain>
    </source>
</reference>
<evidence type="ECO:0000313" key="2">
    <source>
        <dbReference type="Proteomes" id="UP000309340"/>
    </source>
</evidence>
<dbReference type="AlphaFoldDB" id="A0A4U0X4E4"/>
<dbReference type="EMBL" id="NAJQ01000407">
    <property type="protein sequence ID" value="TKA70196.1"/>
    <property type="molecule type" value="Genomic_DNA"/>
</dbReference>
<keyword evidence="2" id="KW-1185">Reference proteome</keyword>
<accession>A0A4U0X4E4</accession>
<sequence>MLKSSTYQLDSWNIIPVLAQTAYGRPPYTSVGAVLTGSVYVAGNGSIVWNGFGFSATGPYNCAFALSANGSTAEGYYTYTDQKNGSSPAGETGAWLLQFQREPTWGECALVYRGYTARDYETGCVASSE</sequence>